<comment type="subunit">
    <text evidence="2 8">Homodimer.</text>
</comment>
<dbReference type="Gene3D" id="1.20.5.320">
    <property type="entry name" value="6-Phosphogluconate Dehydrogenase, domain 3"/>
    <property type="match status" value="1"/>
</dbReference>
<comment type="pathway">
    <text evidence="8 9">Carbohydrate degradation; pentose phosphate pathway; D-ribulose 5-phosphate from D-glucose 6-phosphate (oxidative stage): step 3/3.</text>
</comment>
<evidence type="ECO:0000256" key="8">
    <source>
        <dbReference type="PIRNR" id="PIRNR000109"/>
    </source>
</evidence>
<dbReference type="NCBIfam" id="NF006765">
    <property type="entry name" value="PRK09287.1"/>
    <property type="match status" value="1"/>
</dbReference>
<keyword evidence="8 9" id="KW-0521">NADP</keyword>
<evidence type="ECO:0000256" key="4">
    <source>
        <dbReference type="ARBA" id="ARBA00018193"/>
    </source>
</evidence>
<dbReference type="EC" id="1.1.1.44" evidence="3 8"/>
<dbReference type="SUPFAM" id="SSF51735">
    <property type="entry name" value="NAD(P)-binding Rossmann-fold domains"/>
    <property type="match status" value="1"/>
</dbReference>
<name>A0ABZ3EBJ9_9STAP</name>
<evidence type="ECO:0000256" key="6">
    <source>
        <dbReference type="ARBA" id="ARBA00023064"/>
    </source>
</evidence>
<dbReference type="PROSITE" id="PS00461">
    <property type="entry name" value="6PGD"/>
    <property type="match status" value="1"/>
</dbReference>
<dbReference type="NCBIfam" id="TIGR00873">
    <property type="entry name" value="gnd"/>
    <property type="match status" value="1"/>
</dbReference>
<comment type="catalytic activity">
    <reaction evidence="7 8 9">
        <text>6-phospho-D-gluconate + NADP(+) = D-ribulose 5-phosphate + CO2 + NADPH</text>
        <dbReference type="Rhea" id="RHEA:10116"/>
        <dbReference type="ChEBI" id="CHEBI:16526"/>
        <dbReference type="ChEBI" id="CHEBI:57783"/>
        <dbReference type="ChEBI" id="CHEBI:58121"/>
        <dbReference type="ChEBI" id="CHEBI:58349"/>
        <dbReference type="ChEBI" id="CHEBI:58759"/>
        <dbReference type="EC" id="1.1.1.44"/>
    </reaction>
</comment>
<dbReference type="InterPro" id="IPR006114">
    <property type="entry name" value="6PGDH_C"/>
</dbReference>
<evidence type="ECO:0000256" key="7">
    <source>
        <dbReference type="ARBA" id="ARBA00048640"/>
    </source>
</evidence>
<dbReference type="InterPro" id="IPR013328">
    <property type="entry name" value="6PGD_dom2"/>
</dbReference>
<keyword evidence="6 9" id="KW-0311">Gluconate utilization</keyword>
<dbReference type="PANTHER" id="PTHR11811">
    <property type="entry name" value="6-PHOSPHOGLUCONATE DEHYDROGENASE"/>
    <property type="match status" value="1"/>
</dbReference>
<dbReference type="Pfam" id="PF00393">
    <property type="entry name" value="6PGD"/>
    <property type="match status" value="1"/>
</dbReference>
<protein>
    <recommendedName>
        <fullName evidence="4 8">6-phosphogluconate dehydrogenase, decarboxylating</fullName>
        <ecNumber evidence="3 8">1.1.1.44</ecNumber>
    </recommendedName>
</protein>
<dbReference type="GO" id="GO:0004616">
    <property type="term" value="F:phosphogluconate dehydrogenase (decarboxylating) activity"/>
    <property type="evidence" value="ECO:0007669"/>
    <property type="project" value="UniProtKB-EC"/>
</dbReference>
<evidence type="ECO:0000256" key="3">
    <source>
        <dbReference type="ARBA" id="ARBA00013011"/>
    </source>
</evidence>
<dbReference type="RefSeq" id="WP_251520740.1">
    <property type="nucleotide sequence ID" value="NZ_CP128355.1"/>
</dbReference>
<feature type="domain" description="6-phosphogluconate dehydrogenase C-terminal" evidence="10">
    <location>
        <begin position="178"/>
        <end position="467"/>
    </location>
</feature>
<organism evidence="11 12">
    <name type="scientific">Staphylococcus hsinchuensis</name>
    <dbReference type="NCBI Taxonomy" id="3051183"/>
    <lineage>
        <taxon>Bacteria</taxon>
        <taxon>Bacillati</taxon>
        <taxon>Bacillota</taxon>
        <taxon>Bacilli</taxon>
        <taxon>Bacillales</taxon>
        <taxon>Staphylococcaceae</taxon>
        <taxon>Staphylococcus</taxon>
    </lineage>
</organism>
<evidence type="ECO:0000256" key="2">
    <source>
        <dbReference type="ARBA" id="ARBA00011738"/>
    </source>
</evidence>
<dbReference type="SMART" id="SM01350">
    <property type="entry name" value="6PGD"/>
    <property type="match status" value="1"/>
</dbReference>
<evidence type="ECO:0000259" key="10">
    <source>
        <dbReference type="SMART" id="SM01350"/>
    </source>
</evidence>
<comment type="function">
    <text evidence="8">Catalyzes the oxidative decarboxylation of 6-phosphogluconate to ribulose 5-phosphate and CO(2), with concomitant reduction of NADP to NADPH.</text>
</comment>
<dbReference type="InterPro" id="IPR006183">
    <property type="entry name" value="Pgluconate_DH"/>
</dbReference>
<dbReference type="Gene3D" id="3.40.50.720">
    <property type="entry name" value="NAD(P)-binding Rossmann-like Domain"/>
    <property type="match status" value="1"/>
</dbReference>
<keyword evidence="5 8" id="KW-0560">Oxidoreductase</keyword>
<dbReference type="InterPro" id="IPR006113">
    <property type="entry name" value="6PGDH_Gnd/GntZ"/>
</dbReference>
<dbReference type="Pfam" id="PF03446">
    <property type="entry name" value="NAD_binding_2"/>
    <property type="match status" value="1"/>
</dbReference>
<comment type="similarity">
    <text evidence="1 8 9">Belongs to the 6-phosphogluconate dehydrogenase family.</text>
</comment>
<evidence type="ECO:0000313" key="11">
    <source>
        <dbReference type="EMBL" id="XAF70140.1"/>
    </source>
</evidence>
<dbReference type="PIRSF" id="PIRSF000109">
    <property type="entry name" value="6PGD"/>
    <property type="match status" value="1"/>
</dbReference>
<sequence length="469" mass="52270">MSQEIGVVGLAVMGKNLAWNIESRGYHVSVFNRSSEKTDEMVEESKGKNIHPTYSLEEFVNSLEKPRRILLMVKAGPATDATIDHLLPLLDDDDILIDGGNTNYQDTIRRNKALEESNVNFIGMGVSGGEVGALTGPSLMPGGQKAAYDKVSDILDAISAKADDGASCVTYIGPNGAGHYVKMVHNGIEYADMQLIAESYAMMKDLLGMSHQEIAQTFKDWNAGELSSYLIEITGDIFEKIDDETNEPLVEKILDTAGQKGTGKWTSINALELGIPLTIITESVFARFISSIKEERVKASKHLNGPEIKFDGNKDEFLEKIRKALYMSKICSYAQGFAQMKEASDNNEWDLKLGELAMIWRAGCIIRAQFLQKIKEAYDNDNELQNLMLDPYFHDIVSNYQDALRDVVATGVRNGIPTPGFSASINYYDNYRSANLPANLIQAQRDYFGAHTYQRKDREGVFHTQWIEE</sequence>
<accession>A0ABZ3EBJ9</accession>
<dbReference type="InterPro" id="IPR008927">
    <property type="entry name" value="6-PGluconate_DH-like_C_sf"/>
</dbReference>
<evidence type="ECO:0000256" key="9">
    <source>
        <dbReference type="RuleBase" id="RU000485"/>
    </source>
</evidence>
<evidence type="ECO:0000313" key="12">
    <source>
        <dbReference type="Proteomes" id="UP001436297"/>
    </source>
</evidence>
<dbReference type="PRINTS" id="PR00076">
    <property type="entry name" value="6PGDHDRGNASE"/>
</dbReference>
<keyword evidence="8 9" id="KW-0570">Pentose shunt</keyword>
<proteinExistence type="inferred from homology"/>
<dbReference type="EMBL" id="CP128355">
    <property type="protein sequence ID" value="XAF70140.1"/>
    <property type="molecule type" value="Genomic_DNA"/>
</dbReference>
<gene>
    <name evidence="11" type="primary">gndA</name>
    <name evidence="11" type="ORF">QQM35_08685</name>
</gene>
<dbReference type="Gene3D" id="1.10.1040.10">
    <property type="entry name" value="N-(1-d-carboxylethyl)-l-norvaline Dehydrogenase, domain 2"/>
    <property type="match status" value="1"/>
</dbReference>
<dbReference type="InterPro" id="IPR036291">
    <property type="entry name" value="NAD(P)-bd_dom_sf"/>
</dbReference>
<evidence type="ECO:0000256" key="1">
    <source>
        <dbReference type="ARBA" id="ARBA00008419"/>
    </source>
</evidence>
<evidence type="ECO:0000256" key="5">
    <source>
        <dbReference type="ARBA" id="ARBA00023002"/>
    </source>
</evidence>
<dbReference type="InterPro" id="IPR006184">
    <property type="entry name" value="6PGdom_BS"/>
</dbReference>
<keyword evidence="12" id="KW-1185">Reference proteome</keyword>
<dbReference type="InterPro" id="IPR006115">
    <property type="entry name" value="6PGDH_NADP-bd"/>
</dbReference>
<dbReference type="SUPFAM" id="SSF48179">
    <property type="entry name" value="6-phosphogluconate dehydrogenase C-terminal domain-like"/>
    <property type="match status" value="1"/>
</dbReference>
<reference evidence="11 12" key="1">
    <citation type="journal article" date="2024" name="Pathogens">
        <title>Staphylococcus hsinchuensis sp. nov., Isolated from Soymilk.</title>
        <authorList>
            <person name="Wang Y.T."/>
            <person name="Lin Y.C."/>
            <person name="Hsieh Y.H."/>
            <person name="Lin Y.T."/>
            <person name="Hamada M."/>
            <person name="Chen C.C."/>
            <person name="Liou J.S."/>
            <person name="Lee A.Y."/>
            <person name="Zhang W.L."/>
            <person name="Chen Y.T."/>
            <person name="Huang C.H."/>
        </authorList>
    </citation>
    <scope>NUCLEOTIDE SEQUENCE [LARGE SCALE GENOMIC DNA]</scope>
    <source>
        <strain evidence="11 12">H164</strain>
    </source>
</reference>
<dbReference type="Proteomes" id="UP001436297">
    <property type="component" value="Chromosome"/>
</dbReference>